<organism evidence="3 4">
    <name type="scientific">Mycena metata</name>
    <dbReference type="NCBI Taxonomy" id="1033252"/>
    <lineage>
        <taxon>Eukaryota</taxon>
        <taxon>Fungi</taxon>
        <taxon>Dikarya</taxon>
        <taxon>Basidiomycota</taxon>
        <taxon>Agaricomycotina</taxon>
        <taxon>Agaricomycetes</taxon>
        <taxon>Agaricomycetidae</taxon>
        <taxon>Agaricales</taxon>
        <taxon>Marasmiineae</taxon>
        <taxon>Mycenaceae</taxon>
        <taxon>Mycena</taxon>
    </lineage>
</organism>
<dbReference type="InterPro" id="IPR057678">
    <property type="entry name" value="DUF7918"/>
</dbReference>
<evidence type="ECO:0000259" key="2">
    <source>
        <dbReference type="Pfam" id="PF25534"/>
    </source>
</evidence>
<protein>
    <recommendedName>
        <fullName evidence="2">DUF7918 domain-containing protein</fullName>
    </recommendedName>
</protein>
<proteinExistence type="predicted"/>
<dbReference type="Pfam" id="PF25534">
    <property type="entry name" value="DUF7918"/>
    <property type="match status" value="1"/>
</dbReference>
<sequence>MPLQANGMEAWIIDPIDESEVQHFQPEAVDYPSGQSCWIACELNQGFSIRWRNTDVFCQTASRVYVDGVECAGEIILGPNREATVHGRRISGSSVTPFVFSPLNLTDDDDFLDSGAHKDLGLIKLEIWTVNMAQSKPYPEVAALEESKVHERSKKGVAHQIKFGEPIVHAPRNAAVVEYLERSPLVTFTFKYRSMELLRANGIAPKAGSRKRNAAAGPSGSSGNKNPKRVKKEAGSEDSPPREIIDLTRRSVLRNMLALSVRRLHCRGGRDRGRKFCIPRPCKSDLGCSTRCGASIRGTHRQRTTVVRTTTIRTQFSLFRWRGGDENQGSQDRQRTTNFQGRRCSRGQVDVNGKCNSSTTCRRQMDKRPLEMSTYWVLKWRGAGIFTEGCRQ</sequence>
<feature type="region of interest" description="Disordered" evidence="1">
    <location>
        <begin position="207"/>
        <end position="245"/>
    </location>
</feature>
<reference evidence="3" key="1">
    <citation type="submission" date="2023-03" db="EMBL/GenBank/DDBJ databases">
        <title>Massive genome expansion in bonnet fungi (Mycena s.s.) driven by repeated elements and novel gene families across ecological guilds.</title>
        <authorList>
            <consortium name="Lawrence Berkeley National Laboratory"/>
            <person name="Harder C.B."/>
            <person name="Miyauchi S."/>
            <person name="Viragh M."/>
            <person name="Kuo A."/>
            <person name="Thoen E."/>
            <person name="Andreopoulos B."/>
            <person name="Lu D."/>
            <person name="Skrede I."/>
            <person name="Drula E."/>
            <person name="Henrissat B."/>
            <person name="Morin E."/>
            <person name="Kohler A."/>
            <person name="Barry K."/>
            <person name="LaButti K."/>
            <person name="Morin E."/>
            <person name="Salamov A."/>
            <person name="Lipzen A."/>
            <person name="Mereny Z."/>
            <person name="Hegedus B."/>
            <person name="Baldrian P."/>
            <person name="Stursova M."/>
            <person name="Weitz H."/>
            <person name="Taylor A."/>
            <person name="Grigoriev I.V."/>
            <person name="Nagy L.G."/>
            <person name="Martin F."/>
            <person name="Kauserud H."/>
        </authorList>
    </citation>
    <scope>NUCLEOTIDE SEQUENCE</scope>
    <source>
        <strain evidence="3">CBHHK182m</strain>
    </source>
</reference>
<dbReference type="PANTHER" id="PTHR36223">
    <property type="entry name" value="BETA-LACTAMASE-TYPE TRANSPEPTIDASE FOLD DOMAIN CONTAINING PROTEIN"/>
    <property type="match status" value="1"/>
</dbReference>
<gene>
    <name evidence="3" type="ORF">B0H16DRAFT_557640</name>
</gene>
<dbReference type="AlphaFoldDB" id="A0AAD7NHK6"/>
<dbReference type="Proteomes" id="UP001215598">
    <property type="component" value="Unassembled WGS sequence"/>
</dbReference>
<dbReference type="EMBL" id="JARKIB010000036">
    <property type="protein sequence ID" value="KAJ7761026.1"/>
    <property type="molecule type" value="Genomic_DNA"/>
</dbReference>
<keyword evidence="4" id="KW-1185">Reference proteome</keyword>
<evidence type="ECO:0000256" key="1">
    <source>
        <dbReference type="SAM" id="MobiDB-lite"/>
    </source>
</evidence>
<accession>A0AAD7NHK6</accession>
<feature type="compositionally biased region" description="Basic and acidic residues" evidence="1">
    <location>
        <begin position="232"/>
        <end position="245"/>
    </location>
</feature>
<comment type="caution">
    <text evidence="3">The sequence shown here is derived from an EMBL/GenBank/DDBJ whole genome shotgun (WGS) entry which is preliminary data.</text>
</comment>
<evidence type="ECO:0000313" key="4">
    <source>
        <dbReference type="Proteomes" id="UP001215598"/>
    </source>
</evidence>
<evidence type="ECO:0000313" key="3">
    <source>
        <dbReference type="EMBL" id="KAJ7761026.1"/>
    </source>
</evidence>
<dbReference type="PANTHER" id="PTHR36223:SF1">
    <property type="entry name" value="TRANSCRIPTION ELONGATION FACTOR EAF N-TERMINAL DOMAIN-CONTAINING PROTEIN"/>
    <property type="match status" value="1"/>
</dbReference>
<name>A0AAD7NHK6_9AGAR</name>
<feature type="domain" description="DUF7918" evidence="2">
    <location>
        <begin position="30"/>
        <end position="206"/>
    </location>
</feature>